<feature type="domain" description="DUF4440" evidence="1">
    <location>
        <begin position="14"/>
        <end position="115"/>
    </location>
</feature>
<dbReference type="Proteomes" id="UP000051870">
    <property type="component" value="Unassembled WGS sequence"/>
</dbReference>
<dbReference type="AlphaFoldDB" id="A0A0P1IRN1"/>
<dbReference type="Gene3D" id="3.10.450.50">
    <property type="match status" value="1"/>
</dbReference>
<dbReference type="STRING" id="1715693.PH7735_02127"/>
<protein>
    <recommendedName>
        <fullName evidence="1">DUF4440 domain-containing protein</fullName>
    </recommendedName>
</protein>
<evidence type="ECO:0000259" key="1">
    <source>
        <dbReference type="Pfam" id="PF14534"/>
    </source>
</evidence>
<reference evidence="3" key="1">
    <citation type="submission" date="2015-09" db="EMBL/GenBank/DDBJ databases">
        <authorList>
            <person name="Rodrigo-Torres Lidia"/>
            <person name="Arahal R.David."/>
        </authorList>
    </citation>
    <scope>NUCLEOTIDE SEQUENCE [LARGE SCALE GENOMIC DNA]</scope>
    <source>
        <strain evidence="3">CECT 7735</strain>
    </source>
</reference>
<evidence type="ECO:0000313" key="3">
    <source>
        <dbReference type="Proteomes" id="UP000051870"/>
    </source>
</evidence>
<sequence length="126" mass="14031">MTQKTDNETTLTEILAYEEKVWGALVAGDPEADGALLSEDFLRVYTSGYSDRAAHMAEVEDGPSMAEYRLSEARLMDLGEGLVLLAYRADFRKPQSPDWDAMYISSIWKATPSGWINIFSQDTPAT</sequence>
<dbReference type="InterPro" id="IPR032710">
    <property type="entry name" value="NTF2-like_dom_sf"/>
</dbReference>
<dbReference type="Pfam" id="PF14534">
    <property type="entry name" value="DUF4440"/>
    <property type="match status" value="1"/>
</dbReference>
<accession>A0A0P1IRN1</accession>
<dbReference type="SUPFAM" id="SSF54427">
    <property type="entry name" value="NTF2-like"/>
    <property type="match status" value="1"/>
</dbReference>
<evidence type="ECO:0000313" key="2">
    <source>
        <dbReference type="EMBL" id="CUJ98827.1"/>
    </source>
</evidence>
<keyword evidence="3" id="KW-1185">Reference proteome</keyword>
<gene>
    <name evidence="2" type="ORF">PH7735_02127</name>
</gene>
<dbReference type="InterPro" id="IPR027843">
    <property type="entry name" value="DUF4440"/>
</dbReference>
<organism evidence="2 3">
    <name type="scientific">Shimia thalassica</name>
    <dbReference type="NCBI Taxonomy" id="1715693"/>
    <lineage>
        <taxon>Bacteria</taxon>
        <taxon>Pseudomonadati</taxon>
        <taxon>Pseudomonadota</taxon>
        <taxon>Alphaproteobacteria</taxon>
        <taxon>Rhodobacterales</taxon>
        <taxon>Roseobacteraceae</taxon>
    </lineage>
</organism>
<dbReference type="RefSeq" id="WP_058311327.1">
    <property type="nucleotide sequence ID" value="NZ_CYTW01000002.1"/>
</dbReference>
<dbReference type="EMBL" id="CYTW01000002">
    <property type="protein sequence ID" value="CUJ98827.1"/>
    <property type="molecule type" value="Genomic_DNA"/>
</dbReference>
<dbReference type="GeneID" id="83881157"/>
<name>A0A0P1IRN1_9RHOB</name>
<proteinExistence type="predicted"/>